<keyword evidence="6 7" id="KW-0472">Membrane</keyword>
<dbReference type="InterPro" id="IPR035906">
    <property type="entry name" value="MetI-like_sf"/>
</dbReference>
<keyword evidence="2 7" id="KW-0813">Transport</keyword>
<feature type="transmembrane region" description="Helical" evidence="7">
    <location>
        <begin position="272"/>
        <end position="292"/>
    </location>
</feature>
<dbReference type="Gene3D" id="1.10.3720.10">
    <property type="entry name" value="MetI-like"/>
    <property type="match status" value="1"/>
</dbReference>
<evidence type="ECO:0000256" key="4">
    <source>
        <dbReference type="ARBA" id="ARBA00022692"/>
    </source>
</evidence>
<dbReference type="Proteomes" id="UP000673394">
    <property type="component" value="Unassembled WGS sequence"/>
</dbReference>
<gene>
    <name evidence="9" type="ORF">I8J30_03975</name>
    <name evidence="10" type="ORF">I8J30_12220</name>
</gene>
<reference evidence="9 11" key="1">
    <citation type="submission" date="2021-04" db="EMBL/GenBank/DDBJ databases">
        <title>Paenibacillus sp. DLE-14 whole genome sequence.</title>
        <authorList>
            <person name="Ham Y.J."/>
        </authorList>
    </citation>
    <scope>NUCLEOTIDE SEQUENCE [LARGE SCALE GENOMIC DNA]</scope>
    <source>
        <strain evidence="9 11">DLE-14</strain>
    </source>
</reference>
<feature type="transmembrane region" description="Helical" evidence="7">
    <location>
        <begin position="208"/>
        <end position="231"/>
    </location>
</feature>
<feature type="transmembrane region" description="Helical" evidence="7">
    <location>
        <begin position="78"/>
        <end position="99"/>
    </location>
</feature>
<accession>A0ABS5C775</accession>
<evidence type="ECO:0000256" key="5">
    <source>
        <dbReference type="ARBA" id="ARBA00022989"/>
    </source>
</evidence>
<feature type="transmembrane region" description="Helical" evidence="7">
    <location>
        <begin position="120"/>
        <end position="149"/>
    </location>
</feature>
<proteinExistence type="inferred from homology"/>
<evidence type="ECO:0000313" key="11">
    <source>
        <dbReference type="Proteomes" id="UP000673394"/>
    </source>
</evidence>
<comment type="subcellular location">
    <subcellularLocation>
        <location evidence="1 7">Cell membrane</location>
        <topology evidence="1 7">Multi-pass membrane protein</topology>
    </subcellularLocation>
</comment>
<feature type="domain" description="ABC transmembrane type-1" evidence="8">
    <location>
        <begin position="74"/>
        <end position="288"/>
    </location>
</feature>
<dbReference type="RefSeq" id="WP_210655555.1">
    <property type="nucleotide sequence ID" value="NZ_JAGKSP010000001.1"/>
</dbReference>
<evidence type="ECO:0000259" key="8">
    <source>
        <dbReference type="PROSITE" id="PS50928"/>
    </source>
</evidence>
<name>A0ABS5C775_9BACL</name>
<dbReference type="EMBL" id="JAGKSP010000004">
    <property type="protein sequence ID" value="MBP3963473.1"/>
    <property type="molecule type" value="Genomic_DNA"/>
</dbReference>
<organism evidence="9 11">
    <name type="scientific">Paenibacillus lignilyticus</name>
    <dbReference type="NCBI Taxonomy" id="1172615"/>
    <lineage>
        <taxon>Bacteria</taxon>
        <taxon>Bacillati</taxon>
        <taxon>Bacillota</taxon>
        <taxon>Bacilli</taxon>
        <taxon>Bacillales</taxon>
        <taxon>Paenibacillaceae</taxon>
        <taxon>Paenibacillus</taxon>
    </lineage>
</organism>
<keyword evidence="5 7" id="KW-1133">Transmembrane helix</keyword>
<dbReference type="PANTHER" id="PTHR43227:SF11">
    <property type="entry name" value="BLL4140 PROTEIN"/>
    <property type="match status" value="1"/>
</dbReference>
<feature type="transmembrane region" description="Helical" evidence="7">
    <location>
        <begin position="161"/>
        <end position="188"/>
    </location>
</feature>
<evidence type="ECO:0000256" key="3">
    <source>
        <dbReference type="ARBA" id="ARBA00022475"/>
    </source>
</evidence>
<protein>
    <submittedName>
        <fullName evidence="9">Sugar ABC transporter permease</fullName>
    </submittedName>
</protein>
<dbReference type="InterPro" id="IPR050809">
    <property type="entry name" value="UgpAE/MalFG_permease"/>
</dbReference>
<comment type="caution">
    <text evidence="9">The sequence shown here is derived from an EMBL/GenBank/DDBJ whole genome shotgun (WGS) entry which is preliminary data.</text>
</comment>
<evidence type="ECO:0000256" key="1">
    <source>
        <dbReference type="ARBA" id="ARBA00004651"/>
    </source>
</evidence>
<evidence type="ECO:0000256" key="7">
    <source>
        <dbReference type="RuleBase" id="RU363032"/>
    </source>
</evidence>
<dbReference type="SUPFAM" id="SSF161098">
    <property type="entry name" value="MetI-like"/>
    <property type="match status" value="1"/>
</dbReference>
<evidence type="ECO:0000313" key="10">
    <source>
        <dbReference type="EMBL" id="MBP3963473.1"/>
    </source>
</evidence>
<evidence type="ECO:0000256" key="2">
    <source>
        <dbReference type="ARBA" id="ARBA00022448"/>
    </source>
</evidence>
<keyword evidence="3" id="KW-1003">Cell membrane</keyword>
<dbReference type="Pfam" id="PF00528">
    <property type="entry name" value="BPD_transp_1"/>
    <property type="match status" value="1"/>
</dbReference>
<feature type="transmembrane region" description="Helical" evidence="7">
    <location>
        <begin position="20"/>
        <end position="41"/>
    </location>
</feature>
<dbReference type="PANTHER" id="PTHR43227">
    <property type="entry name" value="BLL4140 PROTEIN"/>
    <property type="match status" value="1"/>
</dbReference>
<sequence>MNMIKRRLATKEWQLHLMIAPGVVFLILFSYLPLYGILIAFKEFLPSKGIWASPWVGLKYFDFMMKLPDVWRVTNNTVYIAGLKILLGFPVPIIIALMLNEVRRSFFKKGVQTIIYLPHFLSWVILAGLILDVFSLTGIVNSFLGWFGIEPFYYLGDNRSFPWIIIATDIWKNFGWGTVIYLAALTGIDPALYESSVIDGANRWKQTLHITIPGIVPIIILTAILSLGNVLNAGFEQIFNLYNPLVMDRGDILDTYVYRVAFQETNWSLSTMVGLIKSVVNSVLIIAGYLLAYRITKYRVF</sequence>
<dbReference type="CDD" id="cd06261">
    <property type="entry name" value="TM_PBP2"/>
    <property type="match status" value="1"/>
</dbReference>
<dbReference type="InterPro" id="IPR000515">
    <property type="entry name" value="MetI-like"/>
</dbReference>
<keyword evidence="4 7" id="KW-0812">Transmembrane</keyword>
<evidence type="ECO:0000256" key="6">
    <source>
        <dbReference type="ARBA" id="ARBA00023136"/>
    </source>
</evidence>
<evidence type="ECO:0000313" key="9">
    <source>
        <dbReference type="EMBL" id="MBP3961856.1"/>
    </source>
</evidence>
<dbReference type="EMBL" id="JAGKSP010000001">
    <property type="protein sequence ID" value="MBP3961856.1"/>
    <property type="molecule type" value="Genomic_DNA"/>
</dbReference>
<dbReference type="PROSITE" id="PS50928">
    <property type="entry name" value="ABC_TM1"/>
    <property type="match status" value="1"/>
</dbReference>
<comment type="similarity">
    <text evidence="7">Belongs to the binding-protein-dependent transport system permease family.</text>
</comment>
<keyword evidence="11" id="KW-1185">Reference proteome</keyword>